<evidence type="ECO:0000313" key="2">
    <source>
        <dbReference type="Proteomes" id="UP000249334"/>
    </source>
</evidence>
<evidence type="ECO:0000313" key="1">
    <source>
        <dbReference type="EMBL" id="RAO03698.1"/>
    </source>
</evidence>
<organism evidence="1 2">
    <name type="scientific">Micromonospora saelicesensis</name>
    <dbReference type="NCBI Taxonomy" id="285676"/>
    <lineage>
        <taxon>Bacteria</taxon>
        <taxon>Bacillati</taxon>
        <taxon>Actinomycetota</taxon>
        <taxon>Actinomycetes</taxon>
        <taxon>Micromonosporales</taxon>
        <taxon>Micromonosporaceae</taxon>
        <taxon>Micromonospora</taxon>
    </lineage>
</organism>
<name>A0ABX9CP26_9ACTN</name>
<reference evidence="1 2" key="1">
    <citation type="submission" date="2018-03" db="EMBL/GenBank/DDBJ databases">
        <title>Genomic framework for the identification of Micromonospora saelicesensis and Micromonospora noduli.</title>
        <authorList>
            <person name="Riesco R."/>
            <person name="Trujillo M.E."/>
        </authorList>
    </citation>
    <scope>NUCLEOTIDE SEQUENCE [LARGE SCALE GENOMIC DNA]</scope>
    <source>
        <strain evidence="1 2">GAR05</strain>
    </source>
</reference>
<dbReference type="RefSeq" id="WP_146755392.1">
    <property type="nucleotide sequence ID" value="NZ_PXXW01000008.1"/>
</dbReference>
<protein>
    <submittedName>
        <fullName evidence="1">Uncharacterized protein</fullName>
    </submittedName>
</protein>
<dbReference type="EMBL" id="PXXW01000008">
    <property type="protein sequence ID" value="RAO03698.1"/>
    <property type="molecule type" value="Genomic_DNA"/>
</dbReference>
<proteinExistence type="predicted"/>
<sequence length="278" mass="30664">MPRKPTVGRSRRFGELLFDAIAGYWVDEPSPVQDDSPGTRGRFCRVLVQTLAGDWAAGGSDDLYSGLSTGPAPPESAPLDDLYAWLKRHPPKDLLDLRTHADDPARNQVRGCGCIEIRRRILVNINQRVADLEAAVHESLANAEFPPEVQAIDILATYLEAAQAPKRPFSHDLAIIRRLANDALLGSGNDHLSDSQRQVLAGIIADLAGLDDVLNDFSGEDLRGIDLTGYRLAGIRWNGETKWPESLRLIISGNSNRISPESFIIRDDFPLNWRSSHS</sequence>
<keyword evidence="2" id="KW-1185">Reference proteome</keyword>
<gene>
    <name evidence="1" type="ORF">GAR05_00678</name>
</gene>
<comment type="caution">
    <text evidence="1">The sequence shown here is derived from an EMBL/GenBank/DDBJ whole genome shotgun (WGS) entry which is preliminary data.</text>
</comment>
<accession>A0ABX9CP26</accession>
<dbReference type="Proteomes" id="UP000249334">
    <property type="component" value="Unassembled WGS sequence"/>
</dbReference>